<dbReference type="Proteomes" id="UP000032180">
    <property type="component" value="Chromosome 7"/>
</dbReference>
<evidence type="ECO:0000256" key="2">
    <source>
        <dbReference type="SAM" id="Phobius"/>
    </source>
</evidence>
<dbReference type="HOGENOM" id="CLU_108683_0_0_1"/>
<keyword evidence="5" id="KW-1185">Reference proteome</keyword>
<dbReference type="PANTHER" id="PTHR47841">
    <property type="entry name" value="DIACYLGLYCEROL KINASE THETA-LIKE-RELATED"/>
    <property type="match status" value="1"/>
</dbReference>
<feature type="domain" description="DC1" evidence="3">
    <location>
        <begin position="36"/>
        <end position="78"/>
    </location>
</feature>
<sequence>MGMRPLQRGKIVYRCSQCAFDVHPLCTLLPQTIRSPLHPHHDLNLMPSTGHCNVCPKNLDVWHYRCGFCLYMLHIRCVYGAPSSGASQTTKVVQNNAVVQRSRSTGVIKYILMAIDLATGGMASPVLAILKAALD</sequence>
<dbReference type="PANTHER" id="PTHR47841:SF2">
    <property type="entry name" value="OS07G0609800 PROTEIN"/>
    <property type="match status" value="1"/>
</dbReference>
<dbReference type="Gramene" id="LPERR07G19030.1">
    <property type="protein sequence ID" value="LPERR07G19030.1"/>
    <property type="gene ID" value="LPERR07G19030"/>
</dbReference>
<dbReference type="SUPFAM" id="SSF57889">
    <property type="entry name" value="Cysteine-rich domain"/>
    <property type="match status" value="1"/>
</dbReference>
<dbReference type="STRING" id="77586.A0A0D9X1E3"/>
<reference evidence="5" key="2">
    <citation type="submission" date="2013-12" db="EMBL/GenBank/DDBJ databases">
        <authorList>
            <person name="Yu Y."/>
            <person name="Lee S."/>
            <person name="de Baynast K."/>
            <person name="Wissotski M."/>
            <person name="Liu L."/>
            <person name="Talag J."/>
            <person name="Goicoechea J."/>
            <person name="Angelova A."/>
            <person name="Jetty R."/>
            <person name="Kudrna D."/>
            <person name="Golser W."/>
            <person name="Rivera L."/>
            <person name="Zhang J."/>
            <person name="Wing R."/>
        </authorList>
    </citation>
    <scope>NUCLEOTIDE SEQUENCE</scope>
</reference>
<feature type="transmembrane region" description="Helical" evidence="2">
    <location>
        <begin position="110"/>
        <end position="134"/>
    </location>
</feature>
<organism evidence="4 5">
    <name type="scientific">Leersia perrieri</name>
    <dbReference type="NCBI Taxonomy" id="77586"/>
    <lineage>
        <taxon>Eukaryota</taxon>
        <taxon>Viridiplantae</taxon>
        <taxon>Streptophyta</taxon>
        <taxon>Embryophyta</taxon>
        <taxon>Tracheophyta</taxon>
        <taxon>Spermatophyta</taxon>
        <taxon>Magnoliopsida</taxon>
        <taxon>Liliopsida</taxon>
        <taxon>Poales</taxon>
        <taxon>Poaceae</taxon>
        <taxon>BOP clade</taxon>
        <taxon>Oryzoideae</taxon>
        <taxon>Oryzeae</taxon>
        <taxon>Oryzinae</taxon>
        <taxon>Leersia</taxon>
    </lineage>
</organism>
<keyword evidence="1" id="KW-0677">Repeat</keyword>
<name>A0A0D9X1E3_9ORYZ</name>
<accession>A0A0D9X1E3</accession>
<keyword evidence="2" id="KW-0812">Transmembrane</keyword>
<keyword evidence="2" id="KW-1133">Transmembrane helix</keyword>
<proteinExistence type="predicted"/>
<dbReference type="InterPro" id="IPR046349">
    <property type="entry name" value="C1-like_sf"/>
</dbReference>
<dbReference type="Pfam" id="PF03107">
    <property type="entry name" value="C1_2"/>
    <property type="match status" value="1"/>
</dbReference>
<protein>
    <recommendedName>
        <fullName evidence="3">DC1 domain-containing protein</fullName>
    </recommendedName>
</protein>
<evidence type="ECO:0000313" key="4">
    <source>
        <dbReference type="EnsemblPlants" id="LPERR07G19030.1"/>
    </source>
</evidence>
<dbReference type="eggNOG" id="ENOG502RYP3">
    <property type="taxonomic scope" value="Eukaryota"/>
</dbReference>
<reference evidence="4 5" key="1">
    <citation type="submission" date="2012-08" db="EMBL/GenBank/DDBJ databases">
        <title>Oryza genome evolution.</title>
        <authorList>
            <person name="Wing R.A."/>
        </authorList>
    </citation>
    <scope>NUCLEOTIDE SEQUENCE</scope>
</reference>
<reference evidence="4" key="3">
    <citation type="submission" date="2015-04" db="UniProtKB">
        <authorList>
            <consortium name="EnsemblPlants"/>
        </authorList>
    </citation>
    <scope>IDENTIFICATION</scope>
</reference>
<evidence type="ECO:0000313" key="5">
    <source>
        <dbReference type="Proteomes" id="UP000032180"/>
    </source>
</evidence>
<dbReference type="EnsemblPlants" id="LPERR07G19030.1">
    <property type="protein sequence ID" value="LPERR07G19030.1"/>
    <property type="gene ID" value="LPERR07G19030"/>
</dbReference>
<dbReference type="AlphaFoldDB" id="A0A0D9X1E3"/>
<keyword evidence="2" id="KW-0472">Membrane</keyword>
<evidence type="ECO:0000256" key="1">
    <source>
        <dbReference type="ARBA" id="ARBA00022737"/>
    </source>
</evidence>
<evidence type="ECO:0000259" key="3">
    <source>
        <dbReference type="Pfam" id="PF03107"/>
    </source>
</evidence>
<dbReference type="InterPro" id="IPR004146">
    <property type="entry name" value="DC1"/>
</dbReference>